<organism evidence="10 11">
    <name type="scientific">Nitrospira japonica</name>
    <dbReference type="NCBI Taxonomy" id="1325564"/>
    <lineage>
        <taxon>Bacteria</taxon>
        <taxon>Pseudomonadati</taxon>
        <taxon>Nitrospirota</taxon>
        <taxon>Nitrospiria</taxon>
        <taxon>Nitrospirales</taxon>
        <taxon>Nitrospiraceae</taxon>
        <taxon>Nitrospira</taxon>
    </lineage>
</organism>
<evidence type="ECO:0000313" key="11">
    <source>
        <dbReference type="Proteomes" id="UP000192042"/>
    </source>
</evidence>
<keyword evidence="6" id="KW-0653">Protein transport</keyword>
<reference evidence="10 11" key="1">
    <citation type="submission" date="2017-03" db="EMBL/GenBank/DDBJ databases">
        <authorList>
            <person name="Afonso C.L."/>
            <person name="Miller P.J."/>
            <person name="Scott M.A."/>
            <person name="Spackman E."/>
            <person name="Goraichik I."/>
            <person name="Dimitrov K.M."/>
            <person name="Suarez D.L."/>
            <person name="Swayne D.E."/>
        </authorList>
    </citation>
    <scope>NUCLEOTIDE SEQUENCE [LARGE SCALE GENOMIC DNA]</scope>
    <source>
        <strain evidence="10">Genome sequencing of Nitrospira japonica strain NJ11</strain>
    </source>
</reference>
<evidence type="ECO:0000256" key="3">
    <source>
        <dbReference type="ARBA" id="ARBA00022475"/>
    </source>
</evidence>
<gene>
    <name evidence="10" type="ORF">NSJP_2737</name>
</gene>
<keyword evidence="4" id="KW-0997">Cell inner membrane</keyword>
<dbReference type="InterPro" id="IPR036034">
    <property type="entry name" value="PDZ_sf"/>
</dbReference>
<comment type="subcellular location">
    <subcellularLocation>
        <location evidence="1">Cell inner membrane</location>
    </subcellularLocation>
</comment>
<dbReference type="AlphaFoldDB" id="A0A1W1I7D3"/>
<dbReference type="OrthoDB" id="341285at2"/>
<evidence type="ECO:0000259" key="9">
    <source>
        <dbReference type="Pfam" id="PF11356"/>
    </source>
</evidence>
<dbReference type="GO" id="GO:0015031">
    <property type="term" value="P:protein transport"/>
    <property type="evidence" value="ECO:0007669"/>
    <property type="project" value="UniProtKB-KW"/>
</dbReference>
<dbReference type="RefSeq" id="WP_080887223.1">
    <property type="nucleotide sequence ID" value="NZ_LT828648.1"/>
</dbReference>
<protein>
    <recommendedName>
        <fullName evidence="9">Type II secretion system protein GspC N-terminal domain-containing protein</fullName>
    </recommendedName>
</protein>
<keyword evidence="5" id="KW-0812">Transmembrane</keyword>
<dbReference type="Proteomes" id="UP000192042">
    <property type="component" value="Chromosome I"/>
</dbReference>
<feature type="domain" description="Type II secretion system protein GspC N-terminal" evidence="9">
    <location>
        <begin position="18"/>
        <end position="156"/>
    </location>
</feature>
<proteinExistence type="predicted"/>
<dbReference type="KEGG" id="nja:NSJP_2737"/>
<evidence type="ECO:0000256" key="2">
    <source>
        <dbReference type="ARBA" id="ARBA00022448"/>
    </source>
</evidence>
<evidence type="ECO:0000256" key="6">
    <source>
        <dbReference type="ARBA" id="ARBA00022927"/>
    </source>
</evidence>
<dbReference type="Gene3D" id="2.30.42.10">
    <property type="match status" value="1"/>
</dbReference>
<keyword evidence="11" id="KW-1185">Reference proteome</keyword>
<dbReference type="GO" id="GO:0005886">
    <property type="term" value="C:plasma membrane"/>
    <property type="evidence" value="ECO:0007669"/>
    <property type="project" value="UniProtKB-SubCell"/>
</dbReference>
<dbReference type="STRING" id="1325564.NSJP_2737"/>
<evidence type="ECO:0000256" key="5">
    <source>
        <dbReference type="ARBA" id="ARBA00022692"/>
    </source>
</evidence>
<keyword evidence="3" id="KW-1003">Cell membrane</keyword>
<keyword evidence="7" id="KW-1133">Transmembrane helix</keyword>
<dbReference type="Pfam" id="PF11356">
    <property type="entry name" value="T2SSC"/>
    <property type="match status" value="1"/>
</dbReference>
<dbReference type="SUPFAM" id="SSF50156">
    <property type="entry name" value="PDZ domain-like"/>
    <property type="match status" value="1"/>
</dbReference>
<evidence type="ECO:0000256" key="7">
    <source>
        <dbReference type="ARBA" id="ARBA00022989"/>
    </source>
</evidence>
<keyword evidence="8" id="KW-0472">Membrane</keyword>
<name>A0A1W1I7D3_9BACT</name>
<dbReference type="Gene3D" id="2.30.30.830">
    <property type="match status" value="1"/>
</dbReference>
<accession>A0A1W1I7D3</accession>
<evidence type="ECO:0000256" key="1">
    <source>
        <dbReference type="ARBA" id="ARBA00004533"/>
    </source>
</evidence>
<keyword evidence="2" id="KW-0813">Transport</keyword>
<sequence>MSVRRTLIGLYLIGASFLIAHTINAVVAEALLVPAGVTAPRTADAVDPSTNQSAASLAYQVRTSGLFPLPPDPVATSPDGTPVAAVIQQPLNLATKLKLLGVVIGDQGGVSAIVEMIASKQQLFFRLHDHVPDVGEVAEIRRDGVLIRQGGQQEFLGLSMGDDQPPMMPRPQATPTAAVPGAPIKKTLDRREVDQAIGDLPKLLSQARAVPVMANGAMSGFRMDYIAPSSFYEKIGLHQGDVLKQVNGVEIRDPSTMLTLFQQLRNERTVKLDVLRNNQRATLLYDIR</sequence>
<evidence type="ECO:0000256" key="4">
    <source>
        <dbReference type="ARBA" id="ARBA00022519"/>
    </source>
</evidence>
<dbReference type="InterPro" id="IPR024961">
    <property type="entry name" value="T2SS_GspC_N"/>
</dbReference>
<evidence type="ECO:0000256" key="8">
    <source>
        <dbReference type="ARBA" id="ARBA00023136"/>
    </source>
</evidence>
<dbReference type="EMBL" id="LT828648">
    <property type="protein sequence ID" value="SLM48904.1"/>
    <property type="molecule type" value="Genomic_DNA"/>
</dbReference>
<evidence type="ECO:0000313" key="10">
    <source>
        <dbReference type="EMBL" id="SLM48904.1"/>
    </source>
</evidence>